<feature type="chain" id="PRO_5045508280" evidence="6">
    <location>
        <begin position="19"/>
        <end position="110"/>
    </location>
</feature>
<dbReference type="RefSeq" id="XP_010450891.1">
    <property type="nucleotide sequence ID" value="XM_010452589.2"/>
</dbReference>
<evidence type="ECO:0000313" key="7">
    <source>
        <dbReference type="Proteomes" id="UP000694864"/>
    </source>
</evidence>
<dbReference type="InterPro" id="IPR001010">
    <property type="entry name" value="Thionin"/>
</dbReference>
<proteinExistence type="inferred from homology"/>
<evidence type="ECO:0000256" key="6">
    <source>
        <dbReference type="SAM" id="SignalP"/>
    </source>
</evidence>
<sequence length="110" mass="11644">MEGKNIILGVLLISLVMAQIYNTSRFGKGSSGCDIVNGKCPNGCTKDILENAGDNVNEYCKVGCVSSVCIALTTLETSDASEIMNEDFENCVMGCSKVCTKGSMNVVETD</sequence>
<keyword evidence="5" id="KW-1015">Disulfide bond</keyword>
<keyword evidence="7" id="KW-1185">Reference proteome</keyword>
<keyword evidence="6" id="KW-0732">Signal</keyword>
<feature type="signal peptide" evidence="6">
    <location>
        <begin position="1"/>
        <end position="18"/>
    </location>
</feature>
<keyword evidence="4" id="KW-0611">Plant defense</keyword>
<dbReference type="PANTHER" id="PTHR33920">
    <property type="entry name" value="THIONIN-2.1-RELATED"/>
    <property type="match status" value="1"/>
</dbReference>
<dbReference type="Proteomes" id="UP000694864">
    <property type="component" value="Chromosome 12"/>
</dbReference>
<organism evidence="7 8">
    <name type="scientific">Camelina sativa</name>
    <name type="common">False flax</name>
    <name type="synonym">Myagrum sativum</name>
    <dbReference type="NCBI Taxonomy" id="90675"/>
    <lineage>
        <taxon>Eukaryota</taxon>
        <taxon>Viridiplantae</taxon>
        <taxon>Streptophyta</taxon>
        <taxon>Embryophyta</taxon>
        <taxon>Tracheophyta</taxon>
        <taxon>Spermatophyta</taxon>
        <taxon>Magnoliopsida</taxon>
        <taxon>eudicotyledons</taxon>
        <taxon>Gunneridae</taxon>
        <taxon>Pentapetalae</taxon>
        <taxon>rosids</taxon>
        <taxon>malvids</taxon>
        <taxon>Brassicales</taxon>
        <taxon>Brassicaceae</taxon>
        <taxon>Camelineae</taxon>
        <taxon>Camelina</taxon>
    </lineage>
</organism>
<evidence type="ECO:0000256" key="3">
    <source>
        <dbReference type="ARBA" id="ARBA00022525"/>
    </source>
</evidence>
<evidence type="ECO:0000313" key="8">
    <source>
        <dbReference type="RefSeq" id="XP_010450891.1"/>
    </source>
</evidence>
<dbReference type="PANTHER" id="PTHR33920:SF2">
    <property type="entry name" value="THIONIN-2.1-RELATED"/>
    <property type="match status" value="1"/>
</dbReference>
<dbReference type="GeneID" id="104732979"/>
<accession>A0ABM0V549</accession>
<comment type="subcellular location">
    <subcellularLocation>
        <location evidence="1">Secreted</location>
    </subcellularLocation>
</comment>
<comment type="similarity">
    <text evidence="2">Belongs to the plant thionin (TC 1.C.44) family.</text>
</comment>
<evidence type="ECO:0000256" key="2">
    <source>
        <dbReference type="ARBA" id="ARBA00009872"/>
    </source>
</evidence>
<evidence type="ECO:0000256" key="4">
    <source>
        <dbReference type="ARBA" id="ARBA00022821"/>
    </source>
</evidence>
<reference evidence="7" key="1">
    <citation type="journal article" date="2014" name="Nat. Commun.">
        <title>The emerging biofuel crop Camelina sativa retains a highly undifferentiated hexaploid genome structure.</title>
        <authorList>
            <person name="Kagale S."/>
            <person name="Koh C."/>
            <person name="Nixon J."/>
            <person name="Bollina V."/>
            <person name="Clarke W.E."/>
            <person name="Tuteja R."/>
            <person name="Spillane C."/>
            <person name="Robinson S.J."/>
            <person name="Links M.G."/>
            <person name="Clarke C."/>
            <person name="Higgins E.E."/>
            <person name="Huebert T."/>
            <person name="Sharpe A.G."/>
            <person name="Parkin I.A."/>
        </authorList>
    </citation>
    <scope>NUCLEOTIDE SEQUENCE [LARGE SCALE GENOMIC DNA]</scope>
    <source>
        <strain evidence="7">cv. DH55</strain>
    </source>
</reference>
<keyword evidence="3" id="KW-0964">Secreted</keyword>
<protein>
    <submittedName>
        <fullName evidence="8">Probable thionin-2.4</fullName>
    </submittedName>
</protein>
<evidence type="ECO:0000256" key="5">
    <source>
        <dbReference type="ARBA" id="ARBA00023157"/>
    </source>
</evidence>
<reference evidence="8" key="2">
    <citation type="submission" date="2025-08" db="UniProtKB">
        <authorList>
            <consortium name="RefSeq"/>
        </authorList>
    </citation>
    <scope>IDENTIFICATION</scope>
    <source>
        <tissue evidence="8">Leaf</tissue>
    </source>
</reference>
<evidence type="ECO:0000256" key="1">
    <source>
        <dbReference type="ARBA" id="ARBA00004613"/>
    </source>
</evidence>
<name>A0ABM0V549_CAMSA</name>
<gene>
    <name evidence="8" type="primary">LOC104732979</name>
</gene>